<sequence>MQSASTTLYQLPSLRGKFQTLLSKAQLFPVRSCFCRPRTRPSVSGSGMRSVIALSGSSSSSYAVDDGFVTLIEYVGKRGINVEDGLVVLLDHIQYACKRIATLVASPFNSSLGKQEGIGAASGSDRDAPKPLDIVSDIEELRS</sequence>
<dbReference type="EMBL" id="SDMP01000003">
    <property type="protein sequence ID" value="RYR65896.1"/>
    <property type="molecule type" value="Genomic_DNA"/>
</dbReference>
<evidence type="ECO:0000313" key="3">
    <source>
        <dbReference type="Proteomes" id="UP000289738"/>
    </source>
</evidence>
<protein>
    <submittedName>
        <fullName evidence="2">Uncharacterized protein</fullName>
    </submittedName>
</protein>
<keyword evidence="3" id="KW-1185">Reference proteome</keyword>
<name>A0A445DRT1_ARAHY</name>
<proteinExistence type="predicted"/>
<evidence type="ECO:0000256" key="1">
    <source>
        <dbReference type="SAM" id="MobiDB-lite"/>
    </source>
</evidence>
<organism evidence="2 3">
    <name type="scientific">Arachis hypogaea</name>
    <name type="common">Peanut</name>
    <dbReference type="NCBI Taxonomy" id="3818"/>
    <lineage>
        <taxon>Eukaryota</taxon>
        <taxon>Viridiplantae</taxon>
        <taxon>Streptophyta</taxon>
        <taxon>Embryophyta</taxon>
        <taxon>Tracheophyta</taxon>
        <taxon>Spermatophyta</taxon>
        <taxon>Magnoliopsida</taxon>
        <taxon>eudicotyledons</taxon>
        <taxon>Gunneridae</taxon>
        <taxon>Pentapetalae</taxon>
        <taxon>rosids</taxon>
        <taxon>fabids</taxon>
        <taxon>Fabales</taxon>
        <taxon>Fabaceae</taxon>
        <taxon>Papilionoideae</taxon>
        <taxon>50 kb inversion clade</taxon>
        <taxon>dalbergioids sensu lato</taxon>
        <taxon>Dalbergieae</taxon>
        <taxon>Pterocarpus clade</taxon>
        <taxon>Arachis</taxon>
    </lineage>
</organism>
<dbReference type="AlphaFoldDB" id="A0A445DRT1"/>
<comment type="caution">
    <text evidence="2">The sequence shown here is derived from an EMBL/GenBank/DDBJ whole genome shotgun (WGS) entry which is preliminary data.</text>
</comment>
<dbReference type="Proteomes" id="UP000289738">
    <property type="component" value="Chromosome A03"/>
</dbReference>
<accession>A0A445DRT1</accession>
<feature type="region of interest" description="Disordered" evidence="1">
    <location>
        <begin position="117"/>
        <end position="143"/>
    </location>
</feature>
<evidence type="ECO:0000313" key="2">
    <source>
        <dbReference type="EMBL" id="RYR65896.1"/>
    </source>
</evidence>
<gene>
    <name evidence="2" type="ORF">Ahy_A03g011820</name>
</gene>
<reference evidence="2 3" key="1">
    <citation type="submission" date="2019-01" db="EMBL/GenBank/DDBJ databases">
        <title>Sequencing of cultivated peanut Arachis hypogaea provides insights into genome evolution and oil improvement.</title>
        <authorList>
            <person name="Chen X."/>
        </authorList>
    </citation>
    <scope>NUCLEOTIDE SEQUENCE [LARGE SCALE GENOMIC DNA]</scope>
    <source>
        <strain evidence="3">cv. Fuhuasheng</strain>
        <tissue evidence="2">Leaves</tissue>
    </source>
</reference>